<evidence type="ECO:0000313" key="2">
    <source>
        <dbReference type="Proteomes" id="UP000092695"/>
    </source>
</evidence>
<accession>A0A193LK19</accession>
<dbReference type="STRING" id="1548547.BA177_17735"/>
<keyword evidence="2" id="KW-1185">Reference proteome</keyword>
<protein>
    <submittedName>
        <fullName evidence="1">Uncharacterized protein</fullName>
    </submittedName>
</protein>
<dbReference type="RefSeq" id="WP_068618445.1">
    <property type="nucleotide sequence ID" value="NZ_CP016268.1"/>
</dbReference>
<organism evidence="1 2">
    <name type="scientific">Woeseia oceani</name>
    <dbReference type="NCBI Taxonomy" id="1548547"/>
    <lineage>
        <taxon>Bacteria</taxon>
        <taxon>Pseudomonadati</taxon>
        <taxon>Pseudomonadota</taxon>
        <taxon>Gammaproteobacteria</taxon>
        <taxon>Woeseiales</taxon>
        <taxon>Woeseiaceae</taxon>
        <taxon>Woeseia</taxon>
    </lineage>
</organism>
<dbReference type="KEGG" id="woc:BA177_17735"/>
<reference evidence="1 2" key="1">
    <citation type="submission" date="2016-06" db="EMBL/GenBank/DDBJ databases">
        <title>Complete genome sequence of a deep-branching marine Gamma Proteobacterium Woeseia oceani type strain XK5.</title>
        <authorList>
            <person name="Mu D."/>
            <person name="Du Z."/>
        </authorList>
    </citation>
    <scope>NUCLEOTIDE SEQUENCE [LARGE SCALE GENOMIC DNA]</scope>
    <source>
        <strain evidence="1 2">XK5</strain>
    </source>
</reference>
<proteinExistence type="predicted"/>
<dbReference type="OrthoDB" id="6227277at2"/>
<dbReference type="Proteomes" id="UP000092695">
    <property type="component" value="Chromosome"/>
</dbReference>
<dbReference type="AlphaFoldDB" id="A0A193LK19"/>
<sequence>MNNDDMTDREREVVNRARGIATEVQPARDLWPGIAAAIDVSERPVAQAERRWPSMFAQAAAVLLLVGASSTLTWITMNNTDVTVPPVASSGELTFEPVSGSFGSKYSLGPDFQDARDSLVVKLDQQLERLPTATREEVERNINVIRAAIAEINKALAQEPDNVLLQELLLSTYSEELAIMQKVDGISHAVMRRTDI</sequence>
<dbReference type="EMBL" id="CP016268">
    <property type="protein sequence ID" value="ANO52783.1"/>
    <property type="molecule type" value="Genomic_DNA"/>
</dbReference>
<gene>
    <name evidence="1" type="ORF">BA177_17735</name>
</gene>
<name>A0A193LK19_9GAMM</name>
<evidence type="ECO:0000313" key="1">
    <source>
        <dbReference type="EMBL" id="ANO52783.1"/>
    </source>
</evidence>